<dbReference type="EnsemblMetazoa" id="CapteT218339">
    <property type="protein sequence ID" value="CapteP218339"/>
    <property type="gene ID" value="CapteG218339"/>
</dbReference>
<keyword evidence="4" id="KW-1185">Reference proteome</keyword>
<reference evidence="4" key="1">
    <citation type="submission" date="2012-12" db="EMBL/GenBank/DDBJ databases">
        <authorList>
            <person name="Hellsten U."/>
            <person name="Grimwood J."/>
            <person name="Chapman J.A."/>
            <person name="Shapiro H."/>
            <person name="Aerts A."/>
            <person name="Otillar R.P."/>
            <person name="Terry A.Y."/>
            <person name="Boore J.L."/>
            <person name="Simakov O."/>
            <person name="Marletaz F."/>
            <person name="Cho S.-J."/>
            <person name="Edsinger-Gonzales E."/>
            <person name="Havlak P."/>
            <person name="Kuo D.-H."/>
            <person name="Larsson T."/>
            <person name="Lv J."/>
            <person name="Arendt D."/>
            <person name="Savage R."/>
            <person name="Osoegawa K."/>
            <person name="de Jong P."/>
            <person name="Lindberg D.R."/>
            <person name="Seaver E.C."/>
            <person name="Weisblat D.A."/>
            <person name="Putnam N.H."/>
            <person name="Grigoriev I.V."/>
            <person name="Rokhsar D.S."/>
        </authorList>
    </citation>
    <scope>NUCLEOTIDE SEQUENCE</scope>
    <source>
        <strain evidence="4">I ESC-2004</strain>
    </source>
</reference>
<feature type="compositionally biased region" description="Gly residues" evidence="1">
    <location>
        <begin position="54"/>
        <end position="63"/>
    </location>
</feature>
<feature type="region of interest" description="Disordered" evidence="1">
    <location>
        <begin position="124"/>
        <end position="183"/>
    </location>
</feature>
<reference evidence="3" key="3">
    <citation type="submission" date="2015-06" db="UniProtKB">
        <authorList>
            <consortium name="EnsemblMetazoa"/>
        </authorList>
    </citation>
    <scope>IDENTIFICATION</scope>
</reference>
<organism evidence="2">
    <name type="scientific">Capitella teleta</name>
    <name type="common">Polychaete worm</name>
    <dbReference type="NCBI Taxonomy" id="283909"/>
    <lineage>
        <taxon>Eukaryota</taxon>
        <taxon>Metazoa</taxon>
        <taxon>Spiralia</taxon>
        <taxon>Lophotrochozoa</taxon>
        <taxon>Annelida</taxon>
        <taxon>Polychaeta</taxon>
        <taxon>Sedentaria</taxon>
        <taxon>Scolecida</taxon>
        <taxon>Capitellidae</taxon>
        <taxon>Capitella</taxon>
    </lineage>
</organism>
<dbReference type="Proteomes" id="UP000014760">
    <property type="component" value="Unassembled WGS sequence"/>
</dbReference>
<feature type="compositionally biased region" description="Basic and acidic residues" evidence="1">
    <location>
        <begin position="140"/>
        <end position="151"/>
    </location>
</feature>
<evidence type="ECO:0000256" key="1">
    <source>
        <dbReference type="SAM" id="MobiDB-lite"/>
    </source>
</evidence>
<dbReference type="EMBL" id="AMQN01007266">
    <property type="status" value="NOT_ANNOTATED_CDS"/>
    <property type="molecule type" value="Genomic_DNA"/>
</dbReference>
<feature type="compositionally biased region" description="Basic and acidic residues" evidence="1">
    <location>
        <begin position="164"/>
        <end position="175"/>
    </location>
</feature>
<sequence>MSENERAALLRELAYLNRLMASTSGAIHEERVGQRNRNMIPQLPHHPRGRSSRGGRGGRGQGFRGQYPRAGGGAHYNTAPPPVTHHGCNGGQKFTWRRTNSSNTAPAQLASNIVRNTSPAMTAAQVTTPHASKRLVKAPAKTERAKRREVVIRSPASSGLESQNTEHSRTHESKNLPKRKRKVVVNELDSKTAVENKYAWHSTSAKVKRGQVTPHRLSSSFSSPLMASTPIYNCKNSSSPKLNIRPQRILKSKHKIVNRVSSSLPQVSKYKVDRKASQIQKQPPDSNRSFRIRVRTVNSITISQNDIGF</sequence>
<feature type="region of interest" description="Disordered" evidence="1">
    <location>
        <begin position="27"/>
        <end position="98"/>
    </location>
</feature>
<evidence type="ECO:0000313" key="3">
    <source>
        <dbReference type="EnsemblMetazoa" id="CapteP218339"/>
    </source>
</evidence>
<gene>
    <name evidence="2" type="ORF">CAPTEDRAFT_218339</name>
</gene>
<dbReference type="AlphaFoldDB" id="R7UU29"/>
<protein>
    <submittedName>
        <fullName evidence="2 3">Uncharacterized protein</fullName>
    </submittedName>
</protein>
<dbReference type="HOGENOM" id="CLU_900928_0_0_1"/>
<dbReference type="EMBL" id="KB300307">
    <property type="protein sequence ID" value="ELU06906.1"/>
    <property type="molecule type" value="Genomic_DNA"/>
</dbReference>
<proteinExistence type="predicted"/>
<dbReference type="EMBL" id="AMQN01007267">
    <property type="status" value="NOT_ANNOTATED_CDS"/>
    <property type="molecule type" value="Genomic_DNA"/>
</dbReference>
<evidence type="ECO:0000313" key="4">
    <source>
        <dbReference type="Proteomes" id="UP000014760"/>
    </source>
</evidence>
<evidence type="ECO:0000313" key="2">
    <source>
        <dbReference type="EMBL" id="ELU06906.1"/>
    </source>
</evidence>
<reference evidence="2 4" key="2">
    <citation type="journal article" date="2013" name="Nature">
        <title>Insights into bilaterian evolution from three spiralian genomes.</title>
        <authorList>
            <person name="Simakov O."/>
            <person name="Marletaz F."/>
            <person name="Cho S.J."/>
            <person name="Edsinger-Gonzales E."/>
            <person name="Havlak P."/>
            <person name="Hellsten U."/>
            <person name="Kuo D.H."/>
            <person name="Larsson T."/>
            <person name="Lv J."/>
            <person name="Arendt D."/>
            <person name="Savage R."/>
            <person name="Osoegawa K."/>
            <person name="de Jong P."/>
            <person name="Grimwood J."/>
            <person name="Chapman J.A."/>
            <person name="Shapiro H."/>
            <person name="Aerts A."/>
            <person name="Otillar R.P."/>
            <person name="Terry A.Y."/>
            <person name="Boore J.L."/>
            <person name="Grigoriev I.V."/>
            <person name="Lindberg D.R."/>
            <person name="Seaver E.C."/>
            <person name="Weisblat D.A."/>
            <person name="Putnam N.H."/>
            <person name="Rokhsar D.S."/>
        </authorList>
    </citation>
    <scope>NUCLEOTIDE SEQUENCE</scope>
    <source>
        <strain evidence="2 4">I ESC-2004</strain>
    </source>
</reference>
<name>R7UU29_CAPTE</name>
<accession>R7UU29</accession>